<dbReference type="Proteomes" id="UP001589609">
    <property type="component" value="Unassembled WGS sequence"/>
</dbReference>
<name>A0ABV5WBZ6_9BACI</name>
<dbReference type="InterPro" id="IPR046350">
    <property type="entry name" value="Cystatin_sf"/>
</dbReference>
<protein>
    <submittedName>
        <fullName evidence="2">DUF5590 domain-containing protein</fullName>
    </submittedName>
</protein>
<dbReference type="Pfam" id="PF17881">
    <property type="entry name" value="TseB"/>
    <property type="match status" value="1"/>
</dbReference>
<evidence type="ECO:0000313" key="3">
    <source>
        <dbReference type="Proteomes" id="UP001589609"/>
    </source>
</evidence>
<reference evidence="2 3" key="1">
    <citation type="submission" date="2024-09" db="EMBL/GenBank/DDBJ databases">
        <authorList>
            <person name="Sun Q."/>
            <person name="Mori K."/>
        </authorList>
    </citation>
    <scope>NUCLEOTIDE SEQUENCE [LARGE SCALE GENOMIC DNA]</scope>
    <source>
        <strain evidence="2 3">JCM 11201</strain>
    </source>
</reference>
<organism evidence="2 3">
    <name type="scientific">Ectobacillus funiculus</name>
    <dbReference type="NCBI Taxonomy" id="137993"/>
    <lineage>
        <taxon>Bacteria</taxon>
        <taxon>Bacillati</taxon>
        <taxon>Bacillota</taxon>
        <taxon>Bacilli</taxon>
        <taxon>Bacillales</taxon>
        <taxon>Bacillaceae</taxon>
        <taxon>Ectobacillus</taxon>
    </lineage>
</organism>
<evidence type="ECO:0000313" key="2">
    <source>
        <dbReference type="EMBL" id="MFB9757686.1"/>
    </source>
</evidence>
<dbReference type="RefSeq" id="WP_379947975.1">
    <property type="nucleotide sequence ID" value="NZ_JBHMAF010000017.1"/>
</dbReference>
<sequence>MKKWLLGAIALLVLLLLWSLYIYKEAMNGKTHGEAHAIEMAKKNANLVSITRTDYYHGYKENLSYTVVEGSDAKRKQWIVLVPEKDDEKVLTVKQKDAISAKQALESIMKDSEVVGNSEKPKEIIKMKMGAEKNVSLWEITYVDVEDRYSFCYVDLKTGRVLRLYTLQK</sequence>
<dbReference type="SUPFAM" id="SSF54403">
    <property type="entry name" value="Cystatin/monellin"/>
    <property type="match status" value="2"/>
</dbReference>
<accession>A0ABV5WBZ6</accession>
<keyword evidence="3" id="KW-1185">Reference proteome</keyword>
<evidence type="ECO:0000259" key="1">
    <source>
        <dbReference type="Pfam" id="PF17881"/>
    </source>
</evidence>
<dbReference type="Gene3D" id="3.10.450.40">
    <property type="match status" value="2"/>
</dbReference>
<gene>
    <name evidence="2" type="ORF">ACFFMS_03910</name>
</gene>
<dbReference type="InterPro" id="IPR041401">
    <property type="entry name" value="TseB-like_dom"/>
</dbReference>
<proteinExistence type="predicted"/>
<dbReference type="EMBL" id="JBHMAF010000017">
    <property type="protein sequence ID" value="MFB9757686.1"/>
    <property type="molecule type" value="Genomic_DNA"/>
</dbReference>
<feature type="domain" description="Cell wall elongation regulator TseB-like" evidence="1">
    <location>
        <begin position="36"/>
        <end position="83"/>
    </location>
</feature>
<comment type="caution">
    <text evidence="2">The sequence shown here is derived from an EMBL/GenBank/DDBJ whole genome shotgun (WGS) entry which is preliminary data.</text>
</comment>